<dbReference type="RefSeq" id="WP_221251998.1">
    <property type="nucleotide sequence ID" value="NZ_AP024355.1"/>
</dbReference>
<dbReference type="Proteomes" id="UP001319827">
    <property type="component" value="Chromosome"/>
</dbReference>
<keyword evidence="3" id="KW-1185">Reference proteome</keyword>
<dbReference type="InterPro" id="IPR021268">
    <property type="entry name" value="DUF2845"/>
</dbReference>
<proteinExistence type="predicted"/>
<dbReference type="EMBL" id="AP024355">
    <property type="protein sequence ID" value="BCR04539.1"/>
    <property type="molecule type" value="Genomic_DNA"/>
</dbReference>
<evidence type="ECO:0008006" key="4">
    <source>
        <dbReference type="Google" id="ProtNLM"/>
    </source>
</evidence>
<reference evidence="2 3" key="2">
    <citation type="journal article" date="2021" name="Int. J. Syst. Evol. Microbiol.">
        <title>Isolation and Polyphasic Characterization of Desulfuromonas versatilis sp. Nov., an Electrogenic Bacteria Capable of Versatile Metabolism Isolated from a Graphene Oxide-Reducing Enrichment Culture.</title>
        <authorList>
            <person name="Xie L."/>
            <person name="Yoshida N."/>
            <person name="Ishii S."/>
            <person name="Meng L."/>
        </authorList>
    </citation>
    <scope>NUCLEOTIDE SEQUENCE [LARGE SCALE GENOMIC DNA]</scope>
    <source>
        <strain evidence="2 3">NIT-T3</strain>
    </source>
</reference>
<sequence length="198" mass="21122">MQKVPWSAVAVVATLCSLSASAWAMRCNGSLVDIGESKPEVLAKCGEPLFQNLVAVETASEPGAQGARSEQVPVEQMVYDQGEGTLLKVLTFKGGRLVAISDGARVSGSSAKPGRFLGSLGDSQAEIYEKYGTPAYKELVRIETTTVFPAGQETGDGALQTTEENVEQWTYDFGPETFLKILTFKAGRLVQVGDGPRQ</sequence>
<evidence type="ECO:0000313" key="3">
    <source>
        <dbReference type="Proteomes" id="UP001319827"/>
    </source>
</evidence>
<feature type="signal peptide" evidence="1">
    <location>
        <begin position="1"/>
        <end position="24"/>
    </location>
</feature>
<keyword evidence="1" id="KW-0732">Signal</keyword>
<accession>A0ABM8HVJ0</accession>
<feature type="chain" id="PRO_5047119122" description="DUF2845 domain-containing protein" evidence="1">
    <location>
        <begin position="25"/>
        <end position="198"/>
    </location>
</feature>
<evidence type="ECO:0000256" key="1">
    <source>
        <dbReference type="SAM" id="SignalP"/>
    </source>
</evidence>
<reference evidence="2 3" key="1">
    <citation type="journal article" date="2016" name="C (Basel)">
        <title>Selective Growth of and Electricity Production by Marine Exoelectrogenic Bacteria in Self-Aggregated Hydrogel of Microbially Reduced Graphene Oxide.</title>
        <authorList>
            <person name="Yoshida N."/>
            <person name="Goto Y."/>
            <person name="Miyata Y."/>
        </authorList>
    </citation>
    <scope>NUCLEOTIDE SEQUENCE [LARGE SCALE GENOMIC DNA]</scope>
    <source>
        <strain evidence="2 3">NIT-T3</strain>
    </source>
</reference>
<dbReference type="Pfam" id="PF11006">
    <property type="entry name" value="DUF2845"/>
    <property type="match status" value="2"/>
</dbReference>
<name>A0ABM8HVJ0_9BACT</name>
<protein>
    <recommendedName>
        <fullName evidence="4">DUF2845 domain-containing protein</fullName>
    </recommendedName>
</protein>
<evidence type="ECO:0000313" key="2">
    <source>
        <dbReference type="EMBL" id="BCR04539.1"/>
    </source>
</evidence>
<organism evidence="2 3">
    <name type="scientific">Desulfuromonas versatilis</name>
    <dbReference type="NCBI Taxonomy" id="2802975"/>
    <lineage>
        <taxon>Bacteria</taxon>
        <taxon>Pseudomonadati</taxon>
        <taxon>Thermodesulfobacteriota</taxon>
        <taxon>Desulfuromonadia</taxon>
        <taxon>Desulfuromonadales</taxon>
        <taxon>Desulfuromonadaceae</taxon>
        <taxon>Desulfuromonas</taxon>
    </lineage>
</organism>
<gene>
    <name evidence="2" type="ORF">DESUT3_16080</name>
</gene>